<feature type="compositionally biased region" description="Basic and acidic residues" evidence="1">
    <location>
        <begin position="93"/>
        <end position="111"/>
    </location>
</feature>
<evidence type="ECO:0000313" key="2">
    <source>
        <dbReference type="EMBL" id="MEM5343078.1"/>
    </source>
</evidence>
<dbReference type="EMBL" id="JAZHGA010000021">
    <property type="protein sequence ID" value="MEM5343078.1"/>
    <property type="molecule type" value="Genomic_DNA"/>
</dbReference>
<sequence>MMRTIALPRFRFRFRFHFRPTYAIAACSLALAAICAYQAPGLMQAILVVGANAQLPLERLAAQADMAAPVSSAVSSTSWKEPAADQARPAAQKLDESVRSRHPHEETHGYEHSVTGYKYWT</sequence>
<accession>A0ABU9R8I6</accession>
<proteinExistence type="predicted"/>
<protein>
    <submittedName>
        <fullName evidence="2">Uncharacterized protein</fullName>
    </submittedName>
</protein>
<keyword evidence="3" id="KW-1185">Reference proteome</keyword>
<comment type="caution">
    <text evidence="2">The sequence shown here is derived from an EMBL/GenBank/DDBJ whole genome shotgun (WGS) entry which is preliminary data.</text>
</comment>
<evidence type="ECO:0000313" key="3">
    <source>
        <dbReference type="Proteomes" id="UP001481677"/>
    </source>
</evidence>
<evidence type="ECO:0000256" key="1">
    <source>
        <dbReference type="SAM" id="MobiDB-lite"/>
    </source>
</evidence>
<name>A0ABU9R8I6_9BURK</name>
<reference evidence="2 3" key="1">
    <citation type="submission" date="2024-01" db="EMBL/GenBank/DDBJ databases">
        <title>The diversity of rhizobia nodulating Mimosa spp. in eleven states of Brazil covering several biomes is determined by host plant, location, and edaphic factors.</title>
        <authorList>
            <person name="Rouws L."/>
            <person name="Barauna A."/>
            <person name="Beukes C."/>
            <person name="De Faria S.M."/>
            <person name="Gross E."/>
            <person name="Dos Reis Junior F.B."/>
            <person name="Simon M."/>
            <person name="Maluk M."/>
            <person name="Odee D.W."/>
            <person name="Kenicer G."/>
            <person name="Young J.P.W."/>
            <person name="Reis V.M."/>
            <person name="Zilli J."/>
            <person name="James E.K."/>
        </authorList>
    </citation>
    <scope>NUCLEOTIDE SEQUENCE [LARGE SCALE GENOMIC DNA]</scope>
    <source>
        <strain evidence="2 3">JPY530</strain>
    </source>
</reference>
<dbReference type="RefSeq" id="WP_240057456.1">
    <property type="nucleotide sequence ID" value="NZ_JAZHFZ010000021.1"/>
</dbReference>
<gene>
    <name evidence="2" type="ORF">V4C56_26065</name>
</gene>
<dbReference type="Proteomes" id="UP001481677">
    <property type="component" value="Unassembled WGS sequence"/>
</dbReference>
<feature type="region of interest" description="Disordered" evidence="1">
    <location>
        <begin position="75"/>
        <end position="115"/>
    </location>
</feature>
<organism evidence="2 3">
    <name type="scientific">Paraburkholderia azotifigens</name>
    <dbReference type="NCBI Taxonomy" id="2057004"/>
    <lineage>
        <taxon>Bacteria</taxon>
        <taxon>Pseudomonadati</taxon>
        <taxon>Pseudomonadota</taxon>
        <taxon>Betaproteobacteria</taxon>
        <taxon>Burkholderiales</taxon>
        <taxon>Burkholderiaceae</taxon>
        <taxon>Paraburkholderia</taxon>
    </lineage>
</organism>